<accession>A0A0P1B3L3</accession>
<dbReference type="GeneID" id="36400760"/>
<dbReference type="Proteomes" id="UP000054928">
    <property type="component" value="Unassembled WGS sequence"/>
</dbReference>
<evidence type="ECO:0000313" key="1">
    <source>
        <dbReference type="EMBL" id="CEG48236.1"/>
    </source>
</evidence>
<organism evidence="1 2">
    <name type="scientific">Plasmopara halstedii</name>
    <name type="common">Downy mildew of sunflower</name>
    <dbReference type="NCBI Taxonomy" id="4781"/>
    <lineage>
        <taxon>Eukaryota</taxon>
        <taxon>Sar</taxon>
        <taxon>Stramenopiles</taxon>
        <taxon>Oomycota</taxon>
        <taxon>Peronosporomycetes</taxon>
        <taxon>Peronosporales</taxon>
        <taxon>Peronosporaceae</taxon>
        <taxon>Plasmopara</taxon>
    </lineage>
</organism>
<dbReference type="EMBL" id="CCYD01002887">
    <property type="protein sequence ID" value="CEG48236.1"/>
    <property type="molecule type" value="Genomic_DNA"/>
</dbReference>
<protein>
    <submittedName>
        <fullName evidence="1">Uncharacterized protein</fullName>
    </submittedName>
</protein>
<sequence length="92" mass="10685">MSGLAFFAVDYFRVSIQNLHRRLHQANSGYSFEDRYVRLLCPSHKTSLSGHPDNTRRHLGCQKNNGSFWETRIHSPSNLHLTDQSFILKLNL</sequence>
<evidence type="ECO:0000313" key="2">
    <source>
        <dbReference type="Proteomes" id="UP000054928"/>
    </source>
</evidence>
<name>A0A0P1B3L3_PLAHL</name>
<keyword evidence="2" id="KW-1185">Reference proteome</keyword>
<proteinExistence type="predicted"/>
<reference evidence="2" key="1">
    <citation type="submission" date="2014-09" db="EMBL/GenBank/DDBJ databases">
        <authorList>
            <person name="Sharma Rahul"/>
            <person name="Thines Marco"/>
        </authorList>
    </citation>
    <scope>NUCLEOTIDE SEQUENCE [LARGE SCALE GENOMIC DNA]</scope>
</reference>
<dbReference type="AlphaFoldDB" id="A0A0P1B3L3"/>
<dbReference type="RefSeq" id="XP_024584605.1">
    <property type="nucleotide sequence ID" value="XM_024719292.1"/>
</dbReference>